<proteinExistence type="predicted"/>
<evidence type="ECO:0000313" key="1">
    <source>
        <dbReference type="EMBL" id="JAD53644.1"/>
    </source>
</evidence>
<organism evidence="1">
    <name type="scientific">Arundo donax</name>
    <name type="common">Giant reed</name>
    <name type="synonym">Donax arundinaceus</name>
    <dbReference type="NCBI Taxonomy" id="35708"/>
    <lineage>
        <taxon>Eukaryota</taxon>
        <taxon>Viridiplantae</taxon>
        <taxon>Streptophyta</taxon>
        <taxon>Embryophyta</taxon>
        <taxon>Tracheophyta</taxon>
        <taxon>Spermatophyta</taxon>
        <taxon>Magnoliopsida</taxon>
        <taxon>Liliopsida</taxon>
        <taxon>Poales</taxon>
        <taxon>Poaceae</taxon>
        <taxon>PACMAD clade</taxon>
        <taxon>Arundinoideae</taxon>
        <taxon>Arundineae</taxon>
        <taxon>Arundo</taxon>
    </lineage>
</organism>
<sequence>MKQTSVLKSERSQQMVLLRIVEHGECTWLSRIRLSASALPATCSPSSDLLDVPCEEFGAKNPMSTPYGASTKMRVA</sequence>
<reference evidence="1" key="1">
    <citation type="submission" date="2014-09" db="EMBL/GenBank/DDBJ databases">
        <authorList>
            <person name="Magalhaes I.L.F."/>
            <person name="Oliveira U."/>
            <person name="Santos F.R."/>
            <person name="Vidigal T.H.D.A."/>
            <person name="Brescovit A.D."/>
            <person name="Santos A.J."/>
        </authorList>
    </citation>
    <scope>NUCLEOTIDE SEQUENCE</scope>
    <source>
        <tissue evidence="1">Shoot tissue taken approximately 20 cm above the soil surface</tissue>
    </source>
</reference>
<dbReference type="AlphaFoldDB" id="A0A0A9APM6"/>
<accession>A0A0A9APM6</accession>
<dbReference type="EMBL" id="GBRH01244251">
    <property type="protein sequence ID" value="JAD53644.1"/>
    <property type="molecule type" value="Transcribed_RNA"/>
</dbReference>
<reference evidence="1" key="2">
    <citation type="journal article" date="2015" name="Data Brief">
        <title>Shoot transcriptome of the giant reed, Arundo donax.</title>
        <authorList>
            <person name="Barrero R.A."/>
            <person name="Guerrero F.D."/>
            <person name="Moolhuijzen P."/>
            <person name="Goolsby J.A."/>
            <person name="Tidwell J."/>
            <person name="Bellgard S.E."/>
            <person name="Bellgard M.I."/>
        </authorList>
    </citation>
    <scope>NUCLEOTIDE SEQUENCE</scope>
    <source>
        <tissue evidence="1">Shoot tissue taken approximately 20 cm above the soil surface</tissue>
    </source>
</reference>
<name>A0A0A9APM6_ARUDO</name>
<protein>
    <submittedName>
        <fullName evidence="1">Uncharacterized protein</fullName>
    </submittedName>
</protein>